<dbReference type="PANTHER" id="PTHR42643:SF33">
    <property type="entry name" value="GLUTAMATE RECEPTOR 2-LIKE PROTEIN"/>
    <property type="match status" value="1"/>
</dbReference>
<keyword evidence="6 9" id="KW-0472">Membrane</keyword>
<keyword evidence="8" id="KW-0325">Glycoprotein</keyword>
<dbReference type="Proteomes" id="UP001642520">
    <property type="component" value="Unassembled WGS sequence"/>
</dbReference>
<evidence type="ECO:0000259" key="12">
    <source>
        <dbReference type="Pfam" id="PF24576"/>
    </source>
</evidence>
<evidence type="ECO:0000259" key="11">
    <source>
        <dbReference type="Pfam" id="PF00060"/>
    </source>
</evidence>
<accession>A0ABP1NNJ3</accession>
<keyword evidence="14" id="KW-1185">Reference proteome</keyword>
<keyword evidence="10" id="KW-0732">Signal</keyword>
<name>A0ABP1NNJ3_XYLVO</name>
<evidence type="ECO:0000313" key="14">
    <source>
        <dbReference type="Proteomes" id="UP001642520"/>
    </source>
</evidence>
<dbReference type="PANTHER" id="PTHR42643">
    <property type="entry name" value="IONOTROPIC RECEPTOR 20A-RELATED"/>
    <property type="match status" value="1"/>
</dbReference>
<evidence type="ECO:0000313" key="13">
    <source>
        <dbReference type="EMBL" id="CAL7941618.1"/>
    </source>
</evidence>
<evidence type="ECO:0000256" key="3">
    <source>
        <dbReference type="ARBA" id="ARBA00022475"/>
    </source>
</evidence>
<gene>
    <name evidence="13" type="ORF">XYLVIOL_LOCUS5094</name>
</gene>
<reference evidence="13 14" key="1">
    <citation type="submission" date="2024-08" db="EMBL/GenBank/DDBJ databases">
        <authorList>
            <person name="Will J Nash"/>
            <person name="Angela Man"/>
            <person name="Seanna McTaggart"/>
            <person name="Kendall Baker"/>
            <person name="Tom Barker"/>
            <person name="Leah Catchpole"/>
            <person name="Alex Durrant"/>
            <person name="Karim Gharbi"/>
            <person name="Naomi Irish"/>
            <person name="Gemy Kaithakottil"/>
            <person name="Debby Ku"/>
            <person name="Aaliyah Providence"/>
            <person name="Felix Shaw"/>
            <person name="David Swarbreck"/>
            <person name="Chris Watkins"/>
            <person name="Ann M. McCartney"/>
            <person name="Giulio Formenti"/>
            <person name="Alice Mouton"/>
            <person name="Noel Vella"/>
            <person name="Bjorn M von Reumont"/>
            <person name="Adriana Vella"/>
            <person name="Wilfried Haerty"/>
        </authorList>
    </citation>
    <scope>NUCLEOTIDE SEQUENCE [LARGE SCALE GENOMIC DNA]</scope>
</reference>
<keyword evidence="3" id="KW-1003">Cell membrane</keyword>
<feature type="domain" description="Ionotropic receptor 75a N-terminal" evidence="12">
    <location>
        <begin position="91"/>
        <end position="212"/>
    </location>
</feature>
<evidence type="ECO:0000256" key="4">
    <source>
        <dbReference type="ARBA" id="ARBA00022692"/>
    </source>
</evidence>
<sequence>MLLLARILGFLAILGDRALAFDSLFVRLVDDAVTILFPPVRVSVHVCQLSQDDAIDLSKLMSKRGLSHEIHTELEEFEGRSHDTWEHRILYVLDLDCDYAVPLLQAANASGMFMAPIRWLLLQDRTANRNTTLNIKETFQDMAIYPDSEVILATTLEACGFTEITSIYRPSPFRNVMVEDRGNWTTEHGVRTPNLHAASRRRRNLQQTPLKSCLVMTDPDTINHLTDYENKHIDPVTKANYPWILHIANRMNATVSFRTANTWGYRSANGSWNGMIGMLDRREIDIGGTATFFISQRIGVVDYVQLYTRTSSSFVFREPLLSTVSNIFTLPFQRSVWIAIAVLLLLVVVLLYFSSKWEYRRGASASTAQYWQQFNPAEQTLSDNFMVVLGAFAQQGYSYEPYRVPPRIVTLMLLIAAMSLYASYTANIVALVQSTTDFIKTPKDLYESPLKLAAQDVVYARYYFTTFQDPIRKAIAERIEPKGRNSSWISLQEGVERIRKELFAFHGERGTIFKIMQETYQEEEKCGITEIDVLNIFNPLLVLQVRSPYLEIIKNTALLLRETGLKFREEYRLYTERPKCQGQTSFISIGFTESYFALVSMGCGTLLSLVVLMAEFVWYKKVESIDFSTIKLGSRIVPHQNQTPIGSAFTWEDAGSLELDEEFSNEMIKDQ</sequence>
<dbReference type="InterPro" id="IPR057074">
    <property type="entry name" value="IR75A_N"/>
</dbReference>
<feature type="signal peptide" evidence="10">
    <location>
        <begin position="1"/>
        <end position="20"/>
    </location>
</feature>
<dbReference type="Pfam" id="PF00060">
    <property type="entry name" value="Lig_chan"/>
    <property type="match status" value="1"/>
</dbReference>
<dbReference type="Gene3D" id="1.10.287.70">
    <property type="match status" value="1"/>
</dbReference>
<dbReference type="InterPro" id="IPR052192">
    <property type="entry name" value="Insect_Ionotropic_Sensory_Rcpt"/>
</dbReference>
<proteinExistence type="inferred from homology"/>
<comment type="subcellular location">
    <subcellularLocation>
        <location evidence="1">Cell membrane</location>
        <topology evidence="1">Multi-pass membrane protein</topology>
    </subcellularLocation>
</comment>
<feature type="transmembrane region" description="Helical" evidence="9">
    <location>
        <begin position="408"/>
        <end position="432"/>
    </location>
</feature>
<dbReference type="EMBL" id="CAXAJV020001292">
    <property type="protein sequence ID" value="CAL7941618.1"/>
    <property type="molecule type" value="Genomic_DNA"/>
</dbReference>
<evidence type="ECO:0000256" key="2">
    <source>
        <dbReference type="ARBA" id="ARBA00008685"/>
    </source>
</evidence>
<organism evidence="13 14">
    <name type="scientific">Xylocopa violacea</name>
    <name type="common">Violet carpenter bee</name>
    <name type="synonym">Apis violacea</name>
    <dbReference type="NCBI Taxonomy" id="135666"/>
    <lineage>
        <taxon>Eukaryota</taxon>
        <taxon>Metazoa</taxon>
        <taxon>Ecdysozoa</taxon>
        <taxon>Arthropoda</taxon>
        <taxon>Hexapoda</taxon>
        <taxon>Insecta</taxon>
        <taxon>Pterygota</taxon>
        <taxon>Neoptera</taxon>
        <taxon>Endopterygota</taxon>
        <taxon>Hymenoptera</taxon>
        <taxon>Apocrita</taxon>
        <taxon>Aculeata</taxon>
        <taxon>Apoidea</taxon>
        <taxon>Anthophila</taxon>
        <taxon>Apidae</taxon>
        <taxon>Xylocopa</taxon>
        <taxon>Xylocopa</taxon>
    </lineage>
</organism>
<evidence type="ECO:0000256" key="8">
    <source>
        <dbReference type="ARBA" id="ARBA00023180"/>
    </source>
</evidence>
<dbReference type="Gene3D" id="3.40.190.10">
    <property type="entry name" value="Periplasmic binding protein-like II"/>
    <property type="match status" value="1"/>
</dbReference>
<feature type="domain" description="Ionotropic glutamate receptor C-terminal" evidence="11">
    <location>
        <begin position="335"/>
        <end position="448"/>
    </location>
</feature>
<evidence type="ECO:0000256" key="1">
    <source>
        <dbReference type="ARBA" id="ARBA00004651"/>
    </source>
</evidence>
<evidence type="ECO:0000256" key="5">
    <source>
        <dbReference type="ARBA" id="ARBA00022989"/>
    </source>
</evidence>
<dbReference type="Pfam" id="PF24576">
    <property type="entry name" value="IR75A_N"/>
    <property type="match status" value="1"/>
</dbReference>
<protein>
    <submittedName>
        <fullName evidence="13">Uncharacterized protein</fullName>
    </submittedName>
</protein>
<dbReference type="SUPFAM" id="SSF53850">
    <property type="entry name" value="Periplasmic binding protein-like II"/>
    <property type="match status" value="1"/>
</dbReference>
<evidence type="ECO:0000256" key="9">
    <source>
        <dbReference type="SAM" id="Phobius"/>
    </source>
</evidence>
<dbReference type="InterPro" id="IPR001320">
    <property type="entry name" value="Iontro_rcpt_C"/>
</dbReference>
<evidence type="ECO:0000256" key="7">
    <source>
        <dbReference type="ARBA" id="ARBA00023170"/>
    </source>
</evidence>
<evidence type="ECO:0000256" key="10">
    <source>
        <dbReference type="SAM" id="SignalP"/>
    </source>
</evidence>
<evidence type="ECO:0000256" key="6">
    <source>
        <dbReference type="ARBA" id="ARBA00023136"/>
    </source>
</evidence>
<keyword evidence="4 9" id="KW-0812">Transmembrane</keyword>
<feature type="transmembrane region" description="Helical" evidence="9">
    <location>
        <begin position="595"/>
        <end position="618"/>
    </location>
</feature>
<comment type="similarity">
    <text evidence="2">Belongs to the glutamate-gated ion channel (TC 1.A.10.1) family.</text>
</comment>
<feature type="chain" id="PRO_5046808609" evidence="10">
    <location>
        <begin position="21"/>
        <end position="671"/>
    </location>
</feature>
<keyword evidence="5 9" id="KW-1133">Transmembrane helix</keyword>
<keyword evidence="7" id="KW-0675">Receptor</keyword>
<feature type="transmembrane region" description="Helical" evidence="9">
    <location>
        <begin position="335"/>
        <end position="353"/>
    </location>
</feature>
<comment type="caution">
    <text evidence="13">The sequence shown here is derived from an EMBL/GenBank/DDBJ whole genome shotgun (WGS) entry which is preliminary data.</text>
</comment>